<organism evidence="2 3">
    <name type="scientific">Coniophora puteana (strain RWD-64-598)</name>
    <name type="common">Brown rot fungus</name>
    <dbReference type="NCBI Taxonomy" id="741705"/>
    <lineage>
        <taxon>Eukaryota</taxon>
        <taxon>Fungi</taxon>
        <taxon>Dikarya</taxon>
        <taxon>Basidiomycota</taxon>
        <taxon>Agaricomycotina</taxon>
        <taxon>Agaricomycetes</taxon>
        <taxon>Agaricomycetidae</taxon>
        <taxon>Boletales</taxon>
        <taxon>Coniophorineae</taxon>
        <taxon>Coniophoraceae</taxon>
        <taxon>Coniophora</taxon>
    </lineage>
</organism>
<dbReference type="GeneID" id="19203451"/>
<name>A0A5M3MLS6_CONPW</name>
<keyword evidence="1" id="KW-0472">Membrane</keyword>
<dbReference type="AlphaFoldDB" id="A0A5M3MLS6"/>
<dbReference type="KEGG" id="cput:CONPUDRAFT_155478"/>
<evidence type="ECO:0000256" key="1">
    <source>
        <dbReference type="SAM" id="Phobius"/>
    </source>
</evidence>
<keyword evidence="1" id="KW-1133">Transmembrane helix</keyword>
<keyword evidence="1" id="KW-0812">Transmembrane</keyword>
<feature type="transmembrane region" description="Helical" evidence="1">
    <location>
        <begin position="64"/>
        <end position="85"/>
    </location>
</feature>
<dbReference type="Proteomes" id="UP000053558">
    <property type="component" value="Unassembled WGS sequence"/>
</dbReference>
<comment type="caution">
    <text evidence="2">The sequence shown here is derived from an EMBL/GenBank/DDBJ whole genome shotgun (WGS) entry which is preliminary data.</text>
</comment>
<feature type="transmembrane region" description="Helical" evidence="1">
    <location>
        <begin position="97"/>
        <end position="119"/>
    </location>
</feature>
<evidence type="ECO:0000313" key="2">
    <source>
        <dbReference type="EMBL" id="EIW80118.1"/>
    </source>
</evidence>
<proteinExistence type="predicted"/>
<dbReference type="EMBL" id="JH711580">
    <property type="protein sequence ID" value="EIW80118.1"/>
    <property type="molecule type" value="Genomic_DNA"/>
</dbReference>
<accession>A0A5M3MLS6</accession>
<reference evidence="3" key="1">
    <citation type="journal article" date="2012" name="Science">
        <title>The Paleozoic origin of enzymatic lignin decomposition reconstructed from 31 fungal genomes.</title>
        <authorList>
            <person name="Floudas D."/>
            <person name="Binder M."/>
            <person name="Riley R."/>
            <person name="Barry K."/>
            <person name="Blanchette R.A."/>
            <person name="Henrissat B."/>
            <person name="Martinez A.T."/>
            <person name="Otillar R."/>
            <person name="Spatafora J.W."/>
            <person name="Yadav J.S."/>
            <person name="Aerts A."/>
            <person name="Benoit I."/>
            <person name="Boyd A."/>
            <person name="Carlson A."/>
            <person name="Copeland A."/>
            <person name="Coutinho P.M."/>
            <person name="de Vries R.P."/>
            <person name="Ferreira P."/>
            <person name="Findley K."/>
            <person name="Foster B."/>
            <person name="Gaskell J."/>
            <person name="Glotzer D."/>
            <person name="Gorecki P."/>
            <person name="Heitman J."/>
            <person name="Hesse C."/>
            <person name="Hori C."/>
            <person name="Igarashi K."/>
            <person name="Jurgens J.A."/>
            <person name="Kallen N."/>
            <person name="Kersten P."/>
            <person name="Kohler A."/>
            <person name="Kuees U."/>
            <person name="Kumar T.K.A."/>
            <person name="Kuo A."/>
            <person name="LaButti K."/>
            <person name="Larrondo L.F."/>
            <person name="Lindquist E."/>
            <person name="Ling A."/>
            <person name="Lombard V."/>
            <person name="Lucas S."/>
            <person name="Lundell T."/>
            <person name="Martin R."/>
            <person name="McLaughlin D.J."/>
            <person name="Morgenstern I."/>
            <person name="Morin E."/>
            <person name="Murat C."/>
            <person name="Nagy L.G."/>
            <person name="Nolan M."/>
            <person name="Ohm R.A."/>
            <person name="Patyshakuliyeva A."/>
            <person name="Rokas A."/>
            <person name="Ruiz-Duenas F.J."/>
            <person name="Sabat G."/>
            <person name="Salamov A."/>
            <person name="Samejima M."/>
            <person name="Schmutz J."/>
            <person name="Slot J.C."/>
            <person name="St John F."/>
            <person name="Stenlid J."/>
            <person name="Sun H."/>
            <person name="Sun S."/>
            <person name="Syed K."/>
            <person name="Tsang A."/>
            <person name="Wiebenga A."/>
            <person name="Young D."/>
            <person name="Pisabarro A."/>
            <person name="Eastwood D.C."/>
            <person name="Martin F."/>
            <person name="Cullen D."/>
            <person name="Grigoriev I.V."/>
            <person name="Hibbett D.S."/>
        </authorList>
    </citation>
    <scope>NUCLEOTIDE SEQUENCE [LARGE SCALE GENOMIC DNA]</scope>
    <source>
        <strain evidence="3">RWD-64-598 SS2</strain>
    </source>
</reference>
<dbReference type="OrthoDB" id="297496at2759"/>
<sequence length="135" mass="14736">MTILIDLINIIAVTKFGVEHYYFNEHDQSAWSSLCSPTSDISFSALCTGSGLTCKQYSLITINIILFSYLALGSLIIIFLMELSFINTLFPTTSSTHIFTCLYSAFGIINIAMAVGLFYKTVLEGFKVGTATSSG</sequence>
<gene>
    <name evidence="2" type="ORF">CONPUDRAFT_155478</name>
</gene>
<dbReference type="RefSeq" id="XP_007770380.1">
    <property type="nucleotide sequence ID" value="XM_007772190.1"/>
</dbReference>
<protein>
    <submittedName>
        <fullName evidence="2">Uncharacterized protein</fullName>
    </submittedName>
</protein>
<keyword evidence="3" id="KW-1185">Reference proteome</keyword>
<evidence type="ECO:0000313" key="3">
    <source>
        <dbReference type="Proteomes" id="UP000053558"/>
    </source>
</evidence>